<accession>A0A3R7CG70</accession>
<dbReference type="STRING" id="79923.A0A3R7CG70"/>
<reference evidence="3 4" key="2">
    <citation type="journal article" date="2021" name="Genomics">
        <title>High-quality reference genome for Clonorchis sinensis.</title>
        <authorList>
            <person name="Young N.D."/>
            <person name="Stroehlein A.J."/>
            <person name="Kinkar L."/>
            <person name="Wang T."/>
            <person name="Sohn W.M."/>
            <person name="Chang B.C.H."/>
            <person name="Kaur P."/>
            <person name="Weisz D."/>
            <person name="Dudchenko O."/>
            <person name="Aiden E.L."/>
            <person name="Korhonen P.K."/>
            <person name="Gasser R.B."/>
        </authorList>
    </citation>
    <scope>NUCLEOTIDE SEQUENCE [LARGE SCALE GENOMIC DNA]</scope>
    <source>
        <strain evidence="3">Cs-k2</strain>
    </source>
</reference>
<keyword evidence="4" id="KW-1185">Reference proteome</keyword>
<feature type="region of interest" description="Disordered" evidence="1">
    <location>
        <begin position="1"/>
        <end position="25"/>
    </location>
</feature>
<feature type="non-terminal residue" evidence="3">
    <location>
        <position position="1"/>
    </location>
</feature>
<evidence type="ECO:0000256" key="1">
    <source>
        <dbReference type="SAM" id="MobiDB-lite"/>
    </source>
</evidence>
<dbReference type="EMBL" id="NIRI02000005">
    <property type="protein sequence ID" value="KAG5454706.1"/>
    <property type="molecule type" value="Genomic_DNA"/>
</dbReference>
<comment type="caution">
    <text evidence="3">The sequence shown here is derived from an EMBL/GenBank/DDBJ whole genome shotgun (WGS) entry which is preliminary data.</text>
</comment>
<feature type="compositionally biased region" description="Basic and acidic residues" evidence="1">
    <location>
        <begin position="1"/>
        <end position="10"/>
    </location>
</feature>
<evidence type="ECO:0000313" key="4">
    <source>
        <dbReference type="Proteomes" id="UP000286415"/>
    </source>
</evidence>
<dbReference type="InterPro" id="IPR058912">
    <property type="entry name" value="HTH_animal"/>
</dbReference>
<reference evidence="3 4" key="1">
    <citation type="journal article" date="2018" name="Biotechnol. Adv.">
        <title>Improved genomic resources and new bioinformatic workflow for the carcinogenic parasite Clonorchis sinensis: Biotechnological implications.</title>
        <authorList>
            <person name="Wang D."/>
            <person name="Korhonen P.K."/>
            <person name="Gasser R.B."/>
            <person name="Young N.D."/>
        </authorList>
    </citation>
    <scope>NUCLEOTIDE SEQUENCE [LARGE SCALE GENOMIC DNA]</scope>
    <source>
        <strain evidence="3">Cs-k2</strain>
    </source>
</reference>
<organism evidence="3 4">
    <name type="scientific">Clonorchis sinensis</name>
    <name type="common">Chinese liver fluke</name>
    <dbReference type="NCBI Taxonomy" id="79923"/>
    <lineage>
        <taxon>Eukaryota</taxon>
        <taxon>Metazoa</taxon>
        <taxon>Spiralia</taxon>
        <taxon>Lophotrochozoa</taxon>
        <taxon>Platyhelminthes</taxon>
        <taxon>Trematoda</taxon>
        <taxon>Digenea</taxon>
        <taxon>Opisthorchiida</taxon>
        <taxon>Opisthorchiata</taxon>
        <taxon>Opisthorchiidae</taxon>
        <taxon>Clonorchis</taxon>
    </lineage>
</organism>
<dbReference type="OrthoDB" id="10540280at2759"/>
<dbReference type="Pfam" id="PF26215">
    <property type="entry name" value="HTH_animal"/>
    <property type="match status" value="1"/>
</dbReference>
<protein>
    <recommendedName>
        <fullName evidence="2">Helix-turn-helix domain-containing protein</fullName>
    </recommendedName>
</protein>
<name>A0A3R7CG70_CLOSI</name>
<evidence type="ECO:0000313" key="3">
    <source>
        <dbReference type="EMBL" id="KAG5454706.1"/>
    </source>
</evidence>
<dbReference type="InParanoid" id="A0A3R7CG70"/>
<evidence type="ECO:0000259" key="2">
    <source>
        <dbReference type="Pfam" id="PF26215"/>
    </source>
</evidence>
<feature type="domain" description="Helix-turn-helix" evidence="2">
    <location>
        <begin position="90"/>
        <end position="140"/>
    </location>
</feature>
<sequence length="316" mass="35690">LEGKFTDRKVRGSNPTSASRLPLSKLGQPGNIPALVLPSGGMFLPDGSLASFIPVTLLLKNKPQVNSWPPLRLFYSDFGAEYITLFGKRFIPLQQKPHLIRCLTERAMKVCFPDCLKEELKFLGSTFLQNGYPERFVLKTVESVKPKAKQHSPGKRPVYMRLSFKDDLPLYQLLLEGKITAFYHQRLCLLICTLVPSVIRWSYDRAFVGKNAVTQSRISEWSLEETRLKCDRITFGRNQSCHRQRASLHYHIPGTPEPIKIGTIQTTIDRRGDWNPTAGSTTLRPKETCAVPELEQACKKSGPTSLSDIDVTYLIP</sequence>
<proteinExistence type="predicted"/>
<dbReference type="Proteomes" id="UP000286415">
    <property type="component" value="Unassembled WGS sequence"/>
</dbReference>
<gene>
    <name evidence="3" type="ORF">CSKR_104920</name>
</gene>
<dbReference type="AlphaFoldDB" id="A0A3R7CG70"/>